<keyword evidence="10" id="KW-0282">Flagellum</keyword>
<evidence type="ECO:0000259" key="8">
    <source>
        <dbReference type="Pfam" id="PF06429"/>
    </source>
</evidence>
<sequence>MASGILGTASSALLSFQRALATTGHNIANVNTDGFSRQRVDLSTQTPNSSGAGFIGNGVQIDGVQRSYDDFLERELRSSIGARDSSRTYAEFASVVDNLLADPNSGLSPALQNFFDSIQQVADDPTAIPARELMLSEAESLVASFRHIDGELDGLRERIGIEFRNQVAEINDLADSIASLNEDIALAFGSGTGQPPNDLLDQRDQLVLKLSEKIGVTTLEQSDHTLNVYIGNGQPLVVGQKAGSLSVQRNSLDSQQLDIGFSFGGGGSSLITDKISGGSLGGIIEFRKQVLDPSQNRLGQIAVSLAETFNAQHRIGQDLDGNPGSSLPDFFAVTDPNDQVFSNLTNAGSSSLDVAFDTATIDQLTADEFRLSYNGGTWTLENLTSGATDTITPGTTFTGHGLNIDLSVTGTAVDGDSYLLRPTRQGGNGIAANITNPREIAAAAPVRIDGQTSGTGIPTNTGSGEFSSGTVTGSLPALPITLTYDDTTIPPFFSGGGYSFDYDPTSQSGDTFTAADTGISGLEFTISGTPANTDQFVISANSGGGGDNRNALALAGLQTDRTMNNASASFQDSYGQMIADVGVKTRRAQTLATTQSNLANQAQARHDAVSAVNLDEEAAELLRWQQAYQAAAQVVTISDTIFQTLLQATGR</sequence>
<feature type="domain" description="Flagellar basal-body/hook protein C-terminal" evidence="8">
    <location>
        <begin position="610"/>
        <end position="647"/>
    </location>
</feature>
<dbReference type="PANTHER" id="PTHR30033:SF1">
    <property type="entry name" value="FLAGELLAR HOOK-ASSOCIATED PROTEIN 1"/>
    <property type="match status" value="1"/>
</dbReference>
<proteinExistence type="inferred from homology"/>
<dbReference type="InterPro" id="IPR010930">
    <property type="entry name" value="Flg_bb/hook_C_dom"/>
</dbReference>
<evidence type="ECO:0000259" key="7">
    <source>
        <dbReference type="Pfam" id="PF00460"/>
    </source>
</evidence>
<dbReference type="RefSeq" id="WP_096366008.1">
    <property type="nucleotide sequence ID" value="NZ_AP018052.1"/>
</dbReference>
<protein>
    <recommendedName>
        <fullName evidence="4">Flagellar hook-associated protein 1</fullName>
    </recommendedName>
</protein>
<dbReference type="GO" id="GO:0009424">
    <property type="term" value="C:bacterial-type flagellum hook"/>
    <property type="evidence" value="ECO:0007669"/>
    <property type="project" value="InterPro"/>
</dbReference>
<comment type="subcellular location">
    <subcellularLocation>
        <location evidence="1">Bacterial flagellum</location>
    </subcellularLocation>
    <subcellularLocation>
        <location evidence="2">Secreted</location>
    </subcellularLocation>
</comment>
<dbReference type="PRINTS" id="PR01005">
    <property type="entry name" value="FLGHOOKAP1"/>
</dbReference>
<dbReference type="InterPro" id="IPR053927">
    <property type="entry name" value="FlgK_helical"/>
</dbReference>
<organism evidence="10 11">
    <name type="scientific">Thiohalobacter thiocyanaticus</name>
    <dbReference type="NCBI Taxonomy" id="585455"/>
    <lineage>
        <taxon>Bacteria</taxon>
        <taxon>Pseudomonadati</taxon>
        <taxon>Pseudomonadota</taxon>
        <taxon>Gammaproteobacteria</taxon>
        <taxon>Thiohalobacterales</taxon>
        <taxon>Thiohalobacteraceae</taxon>
        <taxon>Thiohalobacter</taxon>
    </lineage>
</organism>
<dbReference type="InterPro" id="IPR001444">
    <property type="entry name" value="Flag_bb_rod_N"/>
</dbReference>
<keyword evidence="11" id="KW-1185">Reference proteome</keyword>
<accession>A0A1Z4VQV3</accession>
<dbReference type="SUPFAM" id="SSF64518">
    <property type="entry name" value="Phase 1 flagellin"/>
    <property type="match status" value="2"/>
</dbReference>
<dbReference type="Pfam" id="PF06429">
    <property type="entry name" value="Flg_bbr_C"/>
    <property type="match status" value="1"/>
</dbReference>
<dbReference type="EMBL" id="AP018052">
    <property type="protein sequence ID" value="BAZ93855.1"/>
    <property type="molecule type" value="Genomic_DNA"/>
</dbReference>
<feature type="domain" description="Flagellar basal body rod protein N-terminal" evidence="7">
    <location>
        <begin position="8"/>
        <end position="35"/>
    </location>
</feature>
<keyword evidence="5" id="KW-0964">Secreted</keyword>
<dbReference type="GO" id="GO:0005198">
    <property type="term" value="F:structural molecule activity"/>
    <property type="evidence" value="ECO:0007669"/>
    <property type="project" value="InterPro"/>
</dbReference>
<feature type="domain" description="Flagellar hook-associated protein FlgK helical" evidence="9">
    <location>
        <begin position="94"/>
        <end position="326"/>
    </location>
</feature>
<dbReference type="AlphaFoldDB" id="A0A1Z4VQV3"/>
<evidence type="ECO:0000256" key="3">
    <source>
        <dbReference type="ARBA" id="ARBA00009677"/>
    </source>
</evidence>
<dbReference type="Pfam" id="PF00460">
    <property type="entry name" value="Flg_bb_rod"/>
    <property type="match status" value="1"/>
</dbReference>
<keyword evidence="10" id="KW-0966">Cell projection</keyword>
<dbReference type="InterPro" id="IPR002371">
    <property type="entry name" value="FlgK"/>
</dbReference>
<dbReference type="OrthoDB" id="9802553at2"/>
<evidence type="ECO:0000259" key="9">
    <source>
        <dbReference type="Pfam" id="PF22638"/>
    </source>
</evidence>
<comment type="similarity">
    <text evidence="3">Belongs to the flagella basal body rod proteins family.</text>
</comment>
<reference evidence="10 11" key="1">
    <citation type="submission" date="2017-05" db="EMBL/GenBank/DDBJ databases">
        <title>Thiocyanate degradation by Thiohalobacter thiocyanaticus FOKN1.</title>
        <authorList>
            <person name="Oshiki M."/>
            <person name="Fukushima T."/>
            <person name="Kawano S."/>
            <person name="Nakagawa J."/>
        </authorList>
    </citation>
    <scope>NUCLEOTIDE SEQUENCE [LARGE SCALE GENOMIC DNA]</scope>
    <source>
        <strain evidence="10 11">FOKN1</strain>
    </source>
</reference>
<evidence type="ECO:0000256" key="2">
    <source>
        <dbReference type="ARBA" id="ARBA00004613"/>
    </source>
</evidence>
<dbReference type="GO" id="GO:0044780">
    <property type="term" value="P:bacterial-type flagellum assembly"/>
    <property type="evidence" value="ECO:0007669"/>
    <property type="project" value="InterPro"/>
</dbReference>
<dbReference type="PANTHER" id="PTHR30033">
    <property type="entry name" value="FLAGELLAR HOOK-ASSOCIATED PROTEIN 1"/>
    <property type="match status" value="1"/>
</dbReference>
<keyword evidence="6" id="KW-0975">Bacterial flagellum</keyword>
<keyword evidence="10" id="KW-0969">Cilium</keyword>
<gene>
    <name evidence="10" type="ORF">FOKN1_1459</name>
</gene>
<evidence type="ECO:0000313" key="11">
    <source>
        <dbReference type="Proteomes" id="UP000218765"/>
    </source>
</evidence>
<evidence type="ECO:0000313" key="10">
    <source>
        <dbReference type="EMBL" id="BAZ93855.1"/>
    </source>
</evidence>
<dbReference type="Pfam" id="PF22638">
    <property type="entry name" value="FlgK_D1"/>
    <property type="match status" value="1"/>
</dbReference>
<evidence type="ECO:0000256" key="4">
    <source>
        <dbReference type="ARBA" id="ARBA00016244"/>
    </source>
</evidence>
<dbReference type="Proteomes" id="UP000218765">
    <property type="component" value="Chromosome"/>
</dbReference>
<dbReference type="NCBIfam" id="TIGR02492">
    <property type="entry name" value="flgK_ends"/>
    <property type="match status" value="1"/>
</dbReference>
<dbReference type="GO" id="GO:0005576">
    <property type="term" value="C:extracellular region"/>
    <property type="evidence" value="ECO:0007669"/>
    <property type="project" value="UniProtKB-SubCell"/>
</dbReference>
<evidence type="ECO:0000256" key="5">
    <source>
        <dbReference type="ARBA" id="ARBA00022525"/>
    </source>
</evidence>
<dbReference type="KEGG" id="ttc:FOKN1_1459"/>
<evidence type="ECO:0000256" key="1">
    <source>
        <dbReference type="ARBA" id="ARBA00004365"/>
    </source>
</evidence>
<evidence type="ECO:0000256" key="6">
    <source>
        <dbReference type="ARBA" id="ARBA00023143"/>
    </source>
</evidence>
<name>A0A1Z4VQV3_9GAMM</name>